<dbReference type="KEGG" id="bii:BINDI_0515"/>
<evidence type="ECO:0000313" key="2">
    <source>
        <dbReference type="EMBL" id="AIC91795.1"/>
    </source>
</evidence>
<evidence type="ECO:0000313" key="3">
    <source>
        <dbReference type="Proteomes" id="UP000028569"/>
    </source>
</evidence>
<evidence type="ECO:0008006" key="4">
    <source>
        <dbReference type="Google" id="ProtNLM"/>
    </source>
</evidence>
<name>A0A087VTR5_9BIFI</name>
<dbReference type="EMBL" id="CP006018">
    <property type="protein sequence ID" value="AIC91795.1"/>
    <property type="molecule type" value="Genomic_DNA"/>
</dbReference>
<sequence length="70" mass="8426">MSKRKPEWFLNTVTGEPELGKQSPADRRMGPYQSYEEALNAWKIAKKRNKAWEEEDRRWRQEWEGDPESS</sequence>
<reference evidence="2 3" key="1">
    <citation type="journal article" date="2014" name="Appl. Environ. Microbiol.">
        <title>Genomic encyclopedia of type strains of the genus Bifidobacterium.</title>
        <authorList>
            <person name="Milani C."/>
            <person name="Lugli G.A."/>
            <person name="Duranti S."/>
            <person name="Turroni F."/>
            <person name="Bottacini F."/>
            <person name="Mangifesta M."/>
            <person name="Sanchez B."/>
            <person name="Viappiani A."/>
            <person name="Mancabelli L."/>
            <person name="Taminiau B."/>
            <person name="Delcenserie V."/>
            <person name="Barrangou R."/>
            <person name="Margolles A."/>
            <person name="van Sinderen D."/>
            <person name="Ventura M."/>
        </authorList>
    </citation>
    <scope>NUCLEOTIDE SEQUENCE [LARGE SCALE GENOMIC DNA]</scope>
    <source>
        <strain evidence="2 3">LMG 11587</strain>
    </source>
</reference>
<dbReference type="AlphaFoldDB" id="A0A087VTR5"/>
<accession>A0A087VTR5</accession>
<proteinExistence type="predicted"/>
<feature type="region of interest" description="Disordered" evidence="1">
    <location>
        <begin position="1"/>
        <end position="29"/>
    </location>
</feature>
<keyword evidence="3" id="KW-1185">Reference proteome</keyword>
<gene>
    <name evidence="2" type="ORF">BINDI_0515</name>
</gene>
<dbReference type="HOGENOM" id="CLU_191180_0_0_11"/>
<dbReference type="OrthoDB" id="3268477at2"/>
<evidence type="ECO:0000256" key="1">
    <source>
        <dbReference type="SAM" id="MobiDB-lite"/>
    </source>
</evidence>
<organism evidence="2 3">
    <name type="scientific">Bifidobacterium [indicum] DSM 20214 = LMG 11587</name>
    <dbReference type="NCBI Taxonomy" id="1341694"/>
    <lineage>
        <taxon>Bacteria</taxon>
        <taxon>Bacillati</taxon>
        <taxon>Actinomycetota</taxon>
        <taxon>Actinomycetes</taxon>
        <taxon>Bifidobacteriales</taxon>
        <taxon>Bifidobacteriaceae</taxon>
        <taxon>Bifidobacterium</taxon>
    </lineage>
</organism>
<protein>
    <recommendedName>
        <fullName evidence="4">SPOR domain-containing protein</fullName>
    </recommendedName>
</protein>
<dbReference type="Proteomes" id="UP000028569">
    <property type="component" value="Chromosome"/>
</dbReference>
<dbReference type="RefSeq" id="WP_033489951.1">
    <property type="nucleotide sequence ID" value="NZ_CP006018.1"/>
</dbReference>